<sequence>MLPPSDASAGDCGSPSGGLRAPDPLEFARSLVAWHLRGFPELGDTGGCGMGRTTARVVDDQAFLHDPRAAARLAWETTGRCLAPNGALMRAAITGIRGTRFAAQDAAAIAEVTHADPRSTAACVAVATATALMLEGVGRTPAGGWDAGVLAAGALAAAERHLPDASELGVPPPQEAAERAYDRGPALAELRAAVLGAGQPGAGAAKGWPRMDGPLMGYVNTCLAAGFCALRAACAGGRPVEEAAFCSAVHALTMAAGDADTNAAVAGALLGCAAGARRLPAEWLRACPHHDWLEKIADALVEAALGPDQCSSGCEVATSFVPADPRHAVDDGAPFLVET</sequence>
<gene>
    <name evidence="2" type="ORF">PCOR1329_LOCUS33096</name>
</gene>
<dbReference type="Proteomes" id="UP001189429">
    <property type="component" value="Unassembled WGS sequence"/>
</dbReference>
<reference evidence="2" key="1">
    <citation type="submission" date="2023-10" db="EMBL/GenBank/DDBJ databases">
        <authorList>
            <person name="Chen Y."/>
            <person name="Shah S."/>
            <person name="Dougan E. K."/>
            <person name="Thang M."/>
            <person name="Chan C."/>
        </authorList>
    </citation>
    <scope>NUCLEOTIDE SEQUENCE [LARGE SCALE GENOMIC DNA]</scope>
</reference>
<organism evidence="2 3">
    <name type="scientific">Prorocentrum cordatum</name>
    <dbReference type="NCBI Taxonomy" id="2364126"/>
    <lineage>
        <taxon>Eukaryota</taxon>
        <taxon>Sar</taxon>
        <taxon>Alveolata</taxon>
        <taxon>Dinophyceae</taxon>
        <taxon>Prorocentrales</taxon>
        <taxon>Prorocentraceae</taxon>
        <taxon>Prorocentrum</taxon>
    </lineage>
</organism>
<evidence type="ECO:0008006" key="4">
    <source>
        <dbReference type="Google" id="ProtNLM"/>
    </source>
</evidence>
<evidence type="ECO:0000313" key="3">
    <source>
        <dbReference type="Proteomes" id="UP001189429"/>
    </source>
</evidence>
<dbReference type="Gene3D" id="1.10.4080.10">
    <property type="entry name" value="ADP-ribosylation/Crystallin J1"/>
    <property type="match status" value="1"/>
</dbReference>
<dbReference type="PANTHER" id="PTHR16222">
    <property type="entry name" value="ADP-RIBOSYLGLYCOHYDROLASE"/>
    <property type="match status" value="1"/>
</dbReference>
<keyword evidence="3" id="KW-1185">Reference proteome</keyword>
<protein>
    <recommendedName>
        <fullName evidence="4">ADP-ribosyl-[dinitrogen reductase] hydrolase</fullName>
    </recommendedName>
</protein>
<dbReference type="InterPro" id="IPR005502">
    <property type="entry name" value="Ribosyl_crysJ1"/>
</dbReference>
<dbReference type="Pfam" id="PF03747">
    <property type="entry name" value="ADP_ribosyl_GH"/>
    <property type="match status" value="1"/>
</dbReference>
<evidence type="ECO:0000313" key="2">
    <source>
        <dbReference type="EMBL" id="CAK0836666.1"/>
    </source>
</evidence>
<dbReference type="InterPro" id="IPR036705">
    <property type="entry name" value="Ribosyl_crysJ1_sf"/>
</dbReference>
<name>A0ABN9SVU9_9DINO</name>
<dbReference type="EMBL" id="CAUYUJ010013730">
    <property type="protein sequence ID" value="CAK0836666.1"/>
    <property type="molecule type" value="Genomic_DNA"/>
</dbReference>
<proteinExistence type="predicted"/>
<dbReference type="SUPFAM" id="SSF101478">
    <property type="entry name" value="ADP-ribosylglycohydrolase"/>
    <property type="match status" value="1"/>
</dbReference>
<feature type="region of interest" description="Disordered" evidence="1">
    <location>
        <begin position="1"/>
        <end position="21"/>
    </location>
</feature>
<dbReference type="PANTHER" id="PTHR16222:SF28">
    <property type="entry name" value="ADP-RIBOSYLGLYCOHYDROLASE"/>
    <property type="match status" value="1"/>
</dbReference>
<feature type="non-terminal residue" evidence="2">
    <location>
        <position position="339"/>
    </location>
</feature>
<dbReference type="InterPro" id="IPR050792">
    <property type="entry name" value="ADP-ribosylglycohydrolase"/>
</dbReference>
<comment type="caution">
    <text evidence="2">The sequence shown here is derived from an EMBL/GenBank/DDBJ whole genome shotgun (WGS) entry which is preliminary data.</text>
</comment>
<evidence type="ECO:0000256" key="1">
    <source>
        <dbReference type="SAM" id="MobiDB-lite"/>
    </source>
</evidence>
<accession>A0ABN9SVU9</accession>